<feature type="region of interest" description="Disordered" evidence="1">
    <location>
        <begin position="38"/>
        <end position="89"/>
    </location>
</feature>
<gene>
    <name evidence="2" type="ORF">SAMN02745108_00976</name>
</gene>
<dbReference type="STRING" id="28122.SAMN02745108_00976"/>
<evidence type="ECO:0000256" key="1">
    <source>
        <dbReference type="SAM" id="MobiDB-lite"/>
    </source>
</evidence>
<dbReference type="AlphaFoldDB" id="A0A1T4LPQ7"/>
<accession>A0A1T4LPQ7</accession>
<sequence>MAERRCARCGRIGAVMGVNLCPDCLRVEAMNKQNEIERQRLQQEQKAREEQARRERERDEHERKYREEQSRREHEREEQDRKFREEQLRQEREDRQRQLEAENRMQEQRLQIERERMEAEQRRYEEEKRERERKEQQERWERERQEQAKAWAERCEYLDNLSDEDMKDYFEIYSNSDEREYLKQRYRKSVSPEDYLELIKDEDKYVMKKRIRRYIVLP</sequence>
<protein>
    <submittedName>
        <fullName evidence="2">Uncharacterized protein</fullName>
    </submittedName>
</protein>
<reference evidence="2 3" key="1">
    <citation type="submission" date="2017-02" db="EMBL/GenBank/DDBJ databases">
        <authorList>
            <person name="Peterson S.W."/>
        </authorList>
    </citation>
    <scope>NUCLEOTIDE SEQUENCE [LARGE SCALE GENOMIC DNA]</scope>
    <source>
        <strain evidence="2 3">ATCC 43854</strain>
    </source>
</reference>
<name>A0A1T4LPQ7_9BACT</name>
<dbReference type="RefSeq" id="WP_143394435.1">
    <property type="nucleotide sequence ID" value="NZ_FUWU01000012.1"/>
</dbReference>
<evidence type="ECO:0000313" key="3">
    <source>
        <dbReference type="Proteomes" id="UP000190449"/>
    </source>
</evidence>
<organism evidence="2 3">
    <name type="scientific">Fibrobacter intestinalis</name>
    <dbReference type="NCBI Taxonomy" id="28122"/>
    <lineage>
        <taxon>Bacteria</taxon>
        <taxon>Pseudomonadati</taxon>
        <taxon>Fibrobacterota</taxon>
        <taxon>Fibrobacteria</taxon>
        <taxon>Fibrobacterales</taxon>
        <taxon>Fibrobacteraceae</taxon>
        <taxon>Fibrobacter</taxon>
    </lineage>
</organism>
<proteinExistence type="predicted"/>
<dbReference type="EMBL" id="FUWU01000012">
    <property type="protein sequence ID" value="SJZ56712.1"/>
    <property type="molecule type" value="Genomic_DNA"/>
</dbReference>
<evidence type="ECO:0000313" key="2">
    <source>
        <dbReference type="EMBL" id="SJZ56712.1"/>
    </source>
</evidence>
<dbReference type="Proteomes" id="UP000190449">
    <property type="component" value="Unassembled WGS sequence"/>
</dbReference>